<dbReference type="Pfam" id="PF05136">
    <property type="entry name" value="Phage_portal_2"/>
    <property type="match status" value="1"/>
</dbReference>
<evidence type="ECO:0000313" key="2">
    <source>
        <dbReference type="EMBL" id="VVQ11724.1"/>
    </source>
</evidence>
<evidence type="ECO:0008006" key="4">
    <source>
        <dbReference type="Google" id="ProtNLM"/>
    </source>
</evidence>
<name>A0A5E7UVR3_PSEFL</name>
<proteinExistence type="predicted"/>
<gene>
    <name evidence="2" type="ORF">PS922_04880</name>
</gene>
<dbReference type="Proteomes" id="UP000325565">
    <property type="component" value="Unassembled WGS sequence"/>
</dbReference>
<reference evidence="2 3" key="1">
    <citation type="submission" date="2019-09" db="EMBL/GenBank/DDBJ databases">
        <authorList>
            <person name="Chandra G."/>
            <person name="Truman W A."/>
        </authorList>
    </citation>
    <scope>NUCLEOTIDE SEQUENCE [LARGE SCALE GENOMIC DNA]</scope>
    <source>
        <strain evidence="2">PS922</strain>
    </source>
</reference>
<feature type="compositionally biased region" description="Basic and acidic residues" evidence="1">
    <location>
        <begin position="455"/>
        <end position="474"/>
    </location>
</feature>
<feature type="compositionally biased region" description="Acidic residues" evidence="1">
    <location>
        <begin position="504"/>
        <end position="514"/>
    </location>
</feature>
<dbReference type="NCBIfam" id="TIGR01539">
    <property type="entry name" value="portal_lambda"/>
    <property type="match status" value="1"/>
</dbReference>
<protein>
    <recommendedName>
        <fullName evidence="4">Phage portal protein</fullName>
    </recommendedName>
</protein>
<accession>A0A5E7UVR3</accession>
<feature type="compositionally biased region" description="Basic and acidic residues" evidence="1">
    <location>
        <begin position="484"/>
        <end position="503"/>
    </location>
</feature>
<dbReference type="InterPro" id="IPR006429">
    <property type="entry name" value="Phage_lambda_portal"/>
</dbReference>
<evidence type="ECO:0000256" key="1">
    <source>
        <dbReference type="SAM" id="MobiDB-lite"/>
    </source>
</evidence>
<evidence type="ECO:0000313" key="3">
    <source>
        <dbReference type="Proteomes" id="UP000325565"/>
    </source>
</evidence>
<dbReference type="GO" id="GO:0019068">
    <property type="term" value="P:virion assembly"/>
    <property type="evidence" value="ECO:0007669"/>
    <property type="project" value="InterPro"/>
</dbReference>
<feature type="region of interest" description="Disordered" evidence="1">
    <location>
        <begin position="455"/>
        <end position="514"/>
    </location>
</feature>
<dbReference type="AlphaFoldDB" id="A0A5E7UVR3"/>
<sequence>MNLLDRVLAPVFPGLVAERLHARHKIMAFEAAQMTRTHQAKKQSASADRSLQRSARSLREQCRKLDEDHDIVTGLFDRLEERVVGGMGIAVEPFPLSYAGEVHLEFAAQIKARWAEWSLHPETSGELSRPQMERQVCRTWLRDGEALAQKLKGRVPSYEHLNVVPFALELLEPDYLPWEYNDEAKGIVQGIERNQWRRVRAYHLVKHHPGHAAGYQLTLATKRVPAEQMIHIAHRKRIGQNRGQPLLHAVLVRLADIKDYEESERVAARISAALAMYIKKGTPDDYTAPSAVNGQSVSARSIPIGPGMVFDGLLPGEDVGMIESNRPNPFLEGFRNGQLKAVAAGTRGTYSSVARSYDGTYSAQRQELVEGQAGYDLLQHEFIDYWSRPVYREWLHMAIASGVIQVPVDVDPDTVFGAIYQGPVMPWINPIHEANAWKILVEAGFADESEVARARQRNPQELKRSRASEIKTNREQGLVFSSDFYHESYGKTQTDEQPKKPVGDEAESLDNPDE</sequence>
<dbReference type="GO" id="GO:0005198">
    <property type="term" value="F:structural molecule activity"/>
    <property type="evidence" value="ECO:0007669"/>
    <property type="project" value="InterPro"/>
</dbReference>
<organism evidence="2 3">
    <name type="scientific">Pseudomonas fluorescens</name>
    <dbReference type="NCBI Taxonomy" id="294"/>
    <lineage>
        <taxon>Bacteria</taxon>
        <taxon>Pseudomonadati</taxon>
        <taxon>Pseudomonadota</taxon>
        <taxon>Gammaproteobacteria</taxon>
        <taxon>Pseudomonadales</taxon>
        <taxon>Pseudomonadaceae</taxon>
        <taxon>Pseudomonas</taxon>
    </lineage>
</organism>
<dbReference type="EMBL" id="CABVJB010000008">
    <property type="protein sequence ID" value="VVQ11724.1"/>
    <property type="molecule type" value="Genomic_DNA"/>
</dbReference>
<dbReference type="RefSeq" id="WP_154863616.1">
    <property type="nucleotide sequence ID" value="NZ_CABVJB010000008.1"/>
</dbReference>